<dbReference type="Proteomes" id="UP000321555">
    <property type="component" value="Chromosome"/>
</dbReference>
<dbReference type="OrthoDB" id="9803706at2"/>
<dbReference type="InterPro" id="IPR011762">
    <property type="entry name" value="COA_CT_N"/>
</dbReference>
<dbReference type="EMBL" id="CP042593">
    <property type="protein sequence ID" value="QED47437.1"/>
    <property type="molecule type" value="Genomic_DNA"/>
</dbReference>
<accession>A0A5B8Z3K4</accession>
<keyword evidence="4" id="KW-1185">Reference proteome</keyword>
<evidence type="ECO:0000313" key="4">
    <source>
        <dbReference type="Proteomes" id="UP000321555"/>
    </source>
</evidence>
<sequence length="513" mass="56592">MTTAHTLVEKLKEKSREIEAGGHQKYHEKLQSQNKLFVRKRLELLFDDGIYEEDGKFANCMEKDLPADGVVTAIGKINGETVCVMANDSTVKAGSWGARTVEKIIRIQETAEKLKVPLLYLVDSAGARITDQLEMFPNRRGAGRIFYNQVKLSGMIPQICLLFGPSAAGGAYIPAFCDIVIMVDKNASMYLGSPRMAEKVIGEKVTLEEMGGARMHCTVSGCGDILALSEEEAIDTARKYLTYFPASFKEKPKKLAVIQPREGRDLEEIIPKNQNAPFDMYECIDTLIDEGSFFEIKKLFAAELITGLARIGGRAVGIIANQPRVKGGVLFVDSADKAAKFIQLCDAFHIPLLFLADVPGFMIGTKVERAGIIRHGAKLIAAMSSATVPKISVVVRKAYGAGLYAMAGPAFEPDCCIALPTAQIAVMGPEAAVNAVYSNKINEIQDPKEKIAFVQEKQKEYSEHIDIYKLASELIVDDIVSPQELRDVLIQRYELYETKELIFSVRKHPVYPV</sequence>
<dbReference type="SUPFAM" id="SSF52096">
    <property type="entry name" value="ClpP/crotonase"/>
    <property type="match status" value="2"/>
</dbReference>
<dbReference type="Pfam" id="PF01039">
    <property type="entry name" value="Carboxyl_trans"/>
    <property type="match status" value="1"/>
</dbReference>
<dbReference type="PANTHER" id="PTHR22855:SF13">
    <property type="entry name" value="METHYLCROTONOYL-COA CARBOXYLASE BETA CHAIN, MITOCHONDRIAL"/>
    <property type="match status" value="1"/>
</dbReference>
<dbReference type="InterPro" id="IPR034733">
    <property type="entry name" value="AcCoA_carboxyl_beta"/>
</dbReference>
<dbReference type="RefSeq" id="WP_057769637.1">
    <property type="nucleotide sequence ID" value="NZ_CP042593.1"/>
</dbReference>
<dbReference type="PROSITE" id="PS50989">
    <property type="entry name" value="COA_CT_CTER"/>
    <property type="match status" value="1"/>
</dbReference>
<evidence type="ECO:0000259" key="2">
    <source>
        <dbReference type="PROSITE" id="PS50989"/>
    </source>
</evidence>
<dbReference type="InterPro" id="IPR011763">
    <property type="entry name" value="COA_CT_C"/>
</dbReference>
<reference evidence="4" key="1">
    <citation type="submission" date="2019-08" db="EMBL/GenBank/DDBJ databases">
        <authorList>
            <person name="Zheng X."/>
        </authorList>
    </citation>
    <scope>NUCLEOTIDE SEQUENCE [LARGE SCALE GENOMIC DNA]</scope>
    <source>
        <strain evidence="4">FJAT-25496</strain>
    </source>
</reference>
<gene>
    <name evidence="3" type="ORF">FSZ17_09320</name>
</gene>
<dbReference type="GO" id="GO:1905202">
    <property type="term" value="C:methylcrotonoyl-CoA carboxylase complex"/>
    <property type="evidence" value="ECO:0007669"/>
    <property type="project" value="TreeGrafter"/>
</dbReference>
<name>A0A5B8Z3K4_CYTDA</name>
<proteinExistence type="predicted"/>
<dbReference type="GO" id="GO:0006552">
    <property type="term" value="P:L-leucine catabolic process"/>
    <property type="evidence" value="ECO:0007669"/>
    <property type="project" value="TreeGrafter"/>
</dbReference>
<dbReference type="AlphaFoldDB" id="A0A5B8Z3K4"/>
<evidence type="ECO:0000259" key="1">
    <source>
        <dbReference type="PROSITE" id="PS50980"/>
    </source>
</evidence>
<dbReference type="GO" id="GO:0004485">
    <property type="term" value="F:methylcrotonoyl-CoA carboxylase activity"/>
    <property type="evidence" value="ECO:0007669"/>
    <property type="project" value="TreeGrafter"/>
</dbReference>
<evidence type="ECO:0000313" key="3">
    <source>
        <dbReference type="EMBL" id="QED47437.1"/>
    </source>
</evidence>
<dbReference type="InterPro" id="IPR045190">
    <property type="entry name" value="MCCB/AccD1-like"/>
</dbReference>
<dbReference type="PANTHER" id="PTHR22855">
    <property type="entry name" value="ACETYL, PROPIONYL, PYRUVATE, AND GLUTACONYL CARBOXYLASE-RELATED"/>
    <property type="match status" value="1"/>
</dbReference>
<dbReference type="PROSITE" id="PS50980">
    <property type="entry name" value="COA_CT_NTER"/>
    <property type="match status" value="1"/>
</dbReference>
<dbReference type="InterPro" id="IPR029045">
    <property type="entry name" value="ClpP/crotonase-like_dom_sf"/>
</dbReference>
<dbReference type="Gene3D" id="3.90.226.10">
    <property type="entry name" value="2-enoyl-CoA Hydratase, Chain A, domain 1"/>
    <property type="match status" value="2"/>
</dbReference>
<protein>
    <submittedName>
        <fullName evidence="3">Acyl-CoA carboxylase subunit beta</fullName>
    </submittedName>
</protein>
<feature type="domain" description="CoA carboxyltransferase N-terminal" evidence="1">
    <location>
        <begin position="4"/>
        <end position="256"/>
    </location>
</feature>
<dbReference type="KEGG" id="bda:FSZ17_09320"/>
<feature type="domain" description="CoA carboxyltransferase C-terminal" evidence="2">
    <location>
        <begin position="261"/>
        <end position="500"/>
    </location>
</feature>
<dbReference type="STRING" id="1742359.GCA_001439625_00305"/>
<organism evidence="3 4">
    <name type="scientific">Cytobacillus dafuensis</name>
    <name type="common">Bacillus dafuensis</name>
    <dbReference type="NCBI Taxonomy" id="1742359"/>
    <lineage>
        <taxon>Bacteria</taxon>
        <taxon>Bacillati</taxon>
        <taxon>Bacillota</taxon>
        <taxon>Bacilli</taxon>
        <taxon>Bacillales</taxon>
        <taxon>Bacillaceae</taxon>
        <taxon>Cytobacillus</taxon>
    </lineage>
</organism>